<evidence type="ECO:0000256" key="1">
    <source>
        <dbReference type="SAM" id="SignalP"/>
    </source>
</evidence>
<accession>A0A409YRX3</accession>
<protein>
    <submittedName>
        <fullName evidence="2">Uncharacterized protein</fullName>
    </submittedName>
</protein>
<dbReference type="Proteomes" id="UP000284706">
    <property type="component" value="Unassembled WGS sequence"/>
</dbReference>
<keyword evidence="1" id="KW-0732">Signal</keyword>
<proteinExistence type="predicted"/>
<evidence type="ECO:0000313" key="3">
    <source>
        <dbReference type="Proteomes" id="UP000284706"/>
    </source>
</evidence>
<reference evidence="2 3" key="1">
    <citation type="journal article" date="2018" name="Evol. Lett.">
        <title>Horizontal gene cluster transfer increased hallucinogenic mushroom diversity.</title>
        <authorList>
            <person name="Reynolds H.T."/>
            <person name="Vijayakumar V."/>
            <person name="Gluck-Thaler E."/>
            <person name="Korotkin H.B."/>
            <person name="Matheny P.B."/>
            <person name="Slot J.C."/>
        </authorList>
    </citation>
    <scope>NUCLEOTIDE SEQUENCE [LARGE SCALE GENOMIC DNA]</scope>
    <source>
        <strain evidence="2 3">SRW20</strain>
    </source>
</reference>
<gene>
    <name evidence="2" type="ORF">CVT26_010166</name>
</gene>
<organism evidence="2 3">
    <name type="scientific">Gymnopilus dilepis</name>
    <dbReference type="NCBI Taxonomy" id="231916"/>
    <lineage>
        <taxon>Eukaryota</taxon>
        <taxon>Fungi</taxon>
        <taxon>Dikarya</taxon>
        <taxon>Basidiomycota</taxon>
        <taxon>Agaricomycotina</taxon>
        <taxon>Agaricomycetes</taxon>
        <taxon>Agaricomycetidae</taxon>
        <taxon>Agaricales</taxon>
        <taxon>Agaricineae</taxon>
        <taxon>Hymenogastraceae</taxon>
        <taxon>Gymnopilus</taxon>
    </lineage>
</organism>
<dbReference type="EMBL" id="NHYE01000426">
    <property type="protein sequence ID" value="PPR05775.1"/>
    <property type="molecule type" value="Genomic_DNA"/>
</dbReference>
<evidence type="ECO:0000313" key="2">
    <source>
        <dbReference type="EMBL" id="PPR05775.1"/>
    </source>
</evidence>
<name>A0A409YRX3_9AGAR</name>
<dbReference type="AlphaFoldDB" id="A0A409YRX3"/>
<comment type="caution">
    <text evidence="2">The sequence shown here is derived from an EMBL/GenBank/DDBJ whole genome shotgun (WGS) entry which is preliminary data.</text>
</comment>
<feature type="chain" id="PRO_5019574487" evidence="1">
    <location>
        <begin position="22"/>
        <end position="266"/>
    </location>
</feature>
<keyword evidence="3" id="KW-1185">Reference proteome</keyword>
<sequence length="266" mass="29912">MIRADCHAATSVLVFWRPVGLLVVVIDVRDEPEHEQYQQHLDIDHHQQHHFKHLEQQQLFVLGLFEQLVVVRVVEYAYELVDDEFDDTAVTYADADEGDDYFVSDTLGAAPVQTSLPSGGHPKSFLFTGAPALVCIYAPHTLAGIFSSDFRLDFVIYVSPERALPAPSHGWLSAGLPTKDHSWILAFCFKEPPCLPPPVTTRTPTVGSSSRRSHHLATFLLFEFRLRSSRFTTSPPNVPRTSVRAYMRGFRALSFELHLQRGESPG</sequence>
<feature type="signal peptide" evidence="1">
    <location>
        <begin position="1"/>
        <end position="21"/>
    </location>
</feature>
<dbReference type="InParanoid" id="A0A409YRX3"/>